<evidence type="ECO:0000313" key="2">
    <source>
        <dbReference type="Proteomes" id="UP000092573"/>
    </source>
</evidence>
<accession>A0A1B1MWX4</accession>
<dbReference type="InterPro" id="IPR011989">
    <property type="entry name" value="ARM-like"/>
</dbReference>
<dbReference type="RefSeq" id="WP_068694244.1">
    <property type="nucleotide sequence ID" value="NZ_CP014167.1"/>
</dbReference>
<reference evidence="1 2" key="1">
    <citation type="submission" date="2016-01" db="EMBL/GenBank/DDBJ databases">
        <title>Complete Genome Sequence of Paenibacillus yonginensis DCY84, a novel Plant Growth-Promoting Bacteria with Elicitation of Induced Systemic Resistance.</title>
        <authorList>
            <person name="Kim Y.J."/>
            <person name="Yang D.C."/>
            <person name="Sukweenadhi J."/>
        </authorList>
    </citation>
    <scope>NUCLEOTIDE SEQUENCE [LARGE SCALE GENOMIC DNA]</scope>
    <source>
        <strain evidence="1 2">DCY84</strain>
    </source>
</reference>
<protein>
    <recommendedName>
        <fullName evidence="3">HEAT repeat domain-containing protein</fullName>
    </recommendedName>
</protein>
<evidence type="ECO:0000313" key="1">
    <source>
        <dbReference type="EMBL" id="ANS73674.1"/>
    </source>
</evidence>
<proteinExistence type="predicted"/>
<dbReference type="SUPFAM" id="SSF48371">
    <property type="entry name" value="ARM repeat"/>
    <property type="match status" value="1"/>
</dbReference>
<name>A0A1B1MWX4_9BACL</name>
<dbReference type="Gene3D" id="1.25.10.10">
    <property type="entry name" value="Leucine-rich Repeat Variant"/>
    <property type="match status" value="1"/>
</dbReference>
<sequence length="346" mass="38785">MYTAEQVKTYLTHKDDIVSNGAIQYFAESFNYTDGIMERVLDKLAGSLTPDRIYLHLVSAFPQTAETVGRMAKLLTKSSLKGSSRLHIQQALLSSPPSLLEQVLSELQALQDETGVKAEEHVRIGQMEPEQLRETLQQMIEASRGLEYDDLEYDYLDYLVNEAVAKQALASEYVLGKLEQADPEDTANYESVYYTQAAGKMKLASAMPLLIDYLGSTNDLLAEQACDALVRIGSEDVVSRLAERYAKEQDDYFKLYAADCLGRISDPSAESAVLSLLKKERNLTHATKLAASLCFMGSKQSIPVIAKLIEAGYDDDYLDLREPLYLNCVMNEVDLPQLEEWRKTFL</sequence>
<dbReference type="STRING" id="1462996.AWM70_03000"/>
<evidence type="ECO:0008006" key="3">
    <source>
        <dbReference type="Google" id="ProtNLM"/>
    </source>
</evidence>
<dbReference type="AlphaFoldDB" id="A0A1B1MWX4"/>
<dbReference type="Proteomes" id="UP000092573">
    <property type="component" value="Chromosome"/>
</dbReference>
<gene>
    <name evidence="1" type="ORF">AWM70_03000</name>
</gene>
<dbReference type="KEGG" id="pyg:AWM70_03000"/>
<dbReference type="EMBL" id="CP014167">
    <property type="protein sequence ID" value="ANS73674.1"/>
    <property type="molecule type" value="Genomic_DNA"/>
</dbReference>
<organism evidence="1 2">
    <name type="scientific">Paenibacillus yonginensis</name>
    <dbReference type="NCBI Taxonomy" id="1462996"/>
    <lineage>
        <taxon>Bacteria</taxon>
        <taxon>Bacillati</taxon>
        <taxon>Bacillota</taxon>
        <taxon>Bacilli</taxon>
        <taxon>Bacillales</taxon>
        <taxon>Paenibacillaceae</taxon>
        <taxon>Paenibacillus</taxon>
    </lineage>
</organism>
<dbReference type="InterPro" id="IPR016024">
    <property type="entry name" value="ARM-type_fold"/>
</dbReference>
<keyword evidence="2" id="KW-1185">Reference proteome</keyword>
<dbReference type="OrthoDB" id="2543069at2"/>
<dbReference type="Pfam" id="PF13646">
    <property type="entry name" value="HEAT_2"/>
    <property type="match status" value="1"/>
</dbReference>